<comment type="caution">
    <text evidence="2">The sequence shown here is derived from an EMBL/GenBank/DDBJ whole genome shotgun (WGS) entry which is preliminary data.</text>
</comment>
<keyword evidence="3" id="KW-1185">Reference proteome</keyword>
<sequence>MSWKGFAAGIGAGVAATVLAKNALDQKETLLSPEKALKLVKKKAADLGTVEGSWVHMMTEQYEHGNLIYDVYKGGITVSEPEGTVNAYEFYVDAPTGTIIELVKQD</sequence>
<evidence type="ECO:0000313" key="2">
    <source>
        <dbReference type="EMBL" id="PTL39804.1"/>
    </source>
</evidence>
<dbReference type="EMBL" id="PZJJ01000004">
    <property type="protein sequence ID" value="PTL39804.1"/>
    <property type="molecule type" value="Genomic_DNA"/>
</dbReference>
<dbReference type="Pfam" id="PF03413">
    <property type="entry name" value="PepSY"/>
    <property type="match status" value="1"/>
</dbReference>
<organism evidence="2 3">
    <name type="scientific">Alkalicoccus saliphilus</name>
    <dbReference type="NCBI Taxonomy" id="200989"/>
    <lineage>
        <taxon>Bacteria</taxon>
        <taxon>Bacillati</taxon>
        <taxon>Bacillota</taxon>
        <taxon>Bacilli</taxon>
        <taxon>Bacillales</taxon>
        <taxon>Bacillaceae</taxon>
        <taxon>Alkalicoccus</taxon>
    </lineage>
</organism>
<evidence type="ECO:0000313" key="3">
    <source>
        <dbReference type="Proteomes" id="UP000240509"/>
    </source>
</evidence>
<protein>
    <recommendedName>
        <fullName evidence="1">PepSY domain-containing protein</fullName>
    </recommendedName>
</protein>
<evidence type="ECO:0000259" key="1">
    <source>
        <dbReference type="Pfam" id="PF03413"/>
    </source>
</evidence>
<name>A0A2T4U8S7_9BACI</name>
<reference evidence="2 3" key="1">
    <citation type="submission" date="2018-03" db="EMBL/GenBank/DDBJ databases">
        <title>Alkalicoccus saliphilus sp. nov., isolated from a mineral pool.</title>
        <authorList>
            <person name="Zhao B."/>
        </authorList>
    </citation>
    <scope>NUCLEOTIDE SEQUENCE [LARGE SCALE GENOMIC DNA]</scope>
    <source>
        <strain evidence="2 3">6AG</strain>
    </source>
</reference>
<dbReference type="InterPro" id="IPR025711">
    <property type="entry name" value="PepSY"/>
</dbReference>
<gene>
    <name evidence="2" type="ORF">C6Y45_03940</name>
</gene>
<dbReference type="RefSeq" id="WP_107583726.1">
    <property type="nucleotide sequence ID" value="NZ_PZJJ01000004.1"/>
</dbReference>
<proteinExistence type="predicted"/>
<dbReference type="Proteomes" id="UP000240509">
    <property type="component" value="Unassembled WGS sequence"/>
</dbReference>
<dbReference type="AlphaFoldDB" id="A0A2T4U8S7"/>
<dbReference type="OrthoDB" id="2989832at2"/>
<feature type="domain" description="PepSY" evidence="1">
    <location>
        <begin position="31"/>
        <end position="101"/>
    </location>
</feature>
<accession>A0A2T4U8S7</accession>